<dbReference type="PANTHER" id="PTHR42946:SF1">
    <property type="entry name" value="PHOSPHOGLUCOMUTASE (ALPHA-D-GLUCOSE-1,6-BISPHOSPHATE-DEPENDENT)"/>
    <property type="match status" value="1"/>
</dbReference>
<dbReference type="EMBL" id="JATAAI010000035">
    <property type="protein sequence ID" value="KAK1735153.1"/>
    <property type="molecule type" value="Genomic_DNA"/>
</dbReference>
<accession>A0AAD8XXC4</accession>
<comment type="similarity">
    <text evidence="2">Belongs to the phosphohexose mutase family.</text>
</comment>
<evidence type="ECO:0000256" key="1">
    <source>
        <dbReference type="ARBA" id="ARBA00001946"/>
    </source>
</evidence>
<feature type="region of interest" description="Disordered" evidence="4">
    <location>
        <begin position="37"/>
        <end position="63"/>
    </location>
</feature>
<feature type="chain" id="PRO_5042068594" evidence="5">
    <location>
        <begin position="21"/>
        <end position="640"/>
    </location>
</feature>
<dbReference type="AlphaFoldDB" id="A0AAD8XXC4"/>
<dbReference type="SUPFAM" id="SSF53738">
    <property type="entry name" value="Phosphoglucomutase, first 3 domains"/>
    <property type="match status" value="3"/>
</dbReference>
<evidence type="ECO:0000256" key="5">
    <source>
        <dbReference type="SAM" id="SignalP"/>
    </source>
</evidence>
<gene>
    <name evidence="9" type="ORF">QTG54_014219</name>
</gene>
<dbReference type="InterPro" id="IPR005846">
    <property type="entry name" value="A-D-PHexomutase_a/b/a-III"/>
</dbReference>
<evidence type="ECO:0000313" key="9">
    <source>
        <dbReference type="EMBL" id="KAK1735153.1"/>
    </source>
</evidence>
<keyword evidence="10" id="KW-1185">Reference proteome</keyword>
<dbReference type="Pfam" id="PF02879">
    <property type="entry name" value="PGM_PMM_II"/>
    <property type="match status" value="1"/>
</dbReference>
<feature type="domain" description="Alpha-D-phosphohexomutase alpha/beta/alpha" evidence="6">
    <location>
        <begin position="162"/>
        <end position="259"/>
    </location>
</feature>
<proteinExistence type="inferred from homology"/>
<feature type="signal peptide" evidence="5">
    <location>
        <begin position="1"/>
        <end position="20"/>
    </location>
</feature>
<protein>
    <submittedName>
        <fullName evidence="9">Phosphoglucosamine mutase family protein</fullName>
        <ecNumber evidence="9">5.4.2.10</ecNumber>
    </submittedName>
</protein>
<organism evidence="9 10">
    <name type="scientific">Skeletonema marinoi</name>
    <dbReference type="NCBI Taxonomy" id="267567"/>
    <lineage>
        <taxon>Eukaryota</taxon>
        <taxon>Sar</taxon>
        <taxon>Stramenopiles</taxon>
        <taxon>Ochrophyta</taxon>
        <taxon>Bacillariophyta</taxon>
        <taxon>Coscinodiscophyceae</taxon>
        <taxon>Thalassiosirophycidae</taxon>
        <taxon>Thalassiosirales</taxon>
        <taxon>Skeletonemataceae</taxon>
        <taxon>Skeletonema</taxon>
        <taxon>Skeletonema marinoi-dohrnii complex</taxon>
    </lineage>
</organism>
<dbReference type="Proteomes" id="UP001224775">
    <property type="component" value="Unassembled WGS sequence"/>
</dbReference>
<dbReference type="PANTHER" id="PTHR42946">
    <property type="entry name" value="PHOSPHOHEXOSE MUTASE"/>
    <property type="match status" value="1"/>
</dbReference>
<evidence type="ECO:0000256" key="2">
    <source>
        <dbReference type="ARBA" id="ARBA00010231"/>
    </source>
</evidence>
<dbReference type="InterPro" id="IPR005841">
    <property type="entry name" value="Alpha-D-phosphohexomutase_SF"/>
</dbReference>
<evidence type="ECO:0000259" key="8">
    <source>
        <dbReference type="Pfam" id="PF02880"/>
    </source>
</evidence>
<dbReference type="GO" id="GO:0005975">
    <property type="term" value="P:carbohydrate metabolic process"/>
    <property type="evidence" value="ECO:0007669"/>
    <property type="project" value="InterPro"/>
</dbReference>
<dbReference type="InterPro" id="IPR005844">
    <property type="entry name" value="A-D-PHexomutase_a/b/a-I"/>
</dbReference>
<evidence type="ECO:0000256" key="3">
    <source>
        <dbReference type="ARBA" id="ARBA00022553"/>
    </source>
</evidence>
<feature type="compositionally biased region" description="Low complexity" evidence="4">
    <location>
        <begin position="53"/>
        <end position="63"/>
    </location>
</feature>
<name>A0AAD8XXC4_9STRA</name>
<dbReference type="Pfam" id="PF02878">
    <property type="entry name" value="PGM_PMM_I"/>
    <property type="match status" value="1"/>
</dbReference>
<comment type="cofactor">
    <cofactor evidence="1">
        <name>Mg(2+)</name>
        <dbReference type="ChEBI" id="CHEBI:18420"/>
    </cofactor>
</comment>
<dbReference type="GO" id="GO:0004615">
    <property type="term" value="F:phosphomannomutase activity"/>
    <property type="evidence" value="ECO:0007669"/>
    <property type="project" value="TreeGrafter"/>
</dbReference>
<feature type="domain" description="Alpha-D-phosphohexomutase alpha/beta/alpha" evidence="8">
    <location>
        <begin position="420"/>
        <end position="528"/>
    </location>
</feature>
<evidence type="ECO:0000259" key="7">
    <source>
        <dbReference type="Pfam" id="PF02879"/>
    </source>
</evidence>
<evidence type="ECO:0000313" key="10">
    <source>
        <dbReference type="Proteomes" id="UP001224775"/>
    </source>
</evidence>
<dbReference type="GO" id="GO:0008966">
    <property type="term" value="F:phosphoglucosamine mutase activity"/>
    <property type="evidence" value="ECO:0007669"/>
    <property type="project" value="UniProtKB-EC"/>
</dbReference>
<keyword evidence="9" id="KW-0413">Isomerase</keyword>
<dbReference type="PRINTS" id="PR00509">
    <property type="entry name" value="PGMPMM"/>
</dbReference>
<evidence type="ECO:0000259" key="6">
    <source>
        <dbReference type="Pfam" id="PF02878"/>
    </source>
</evidence>
<sequence length="640" mass="68896">MKNNASLLILLLNVIGRHRQDVVTAFVSPITSSSRCEYTTTTTTTSLPANKEASSTTSSYSPSASFDTFQATEIDASNTPPNLQTILTSLKELKSGSDLRGTYAAHANSGGTIANISHLIKQVKGEGNGAALTPFASHCFGVAFARWLLQHEGDNDASNHKHGTNALTICIGRDPRIHGERLADAFARGAESVDGVTKPVRVLYTGVTTTPSMYEFCRAGKCDAAIIITASHLPEDKNGIKFFSGSGGLDKEDIDELIVLAQEEATEWYNTGIMPPSSGNAGVLCSELVNFLPYYKETLKQAIGREVDPNPNPAKPLSNLNIVVNPGNGSGSFFSDLLRELGANVAGSLHLTPDGTFPDTIGVPNPEKKAMVEETMRACEDCNADIGVMFDTDADRSGFVLPRSIDANGVCSSYEPLNKNRLIALLSVIFSSSAPGATVVTDSTTSEGLNTFLEKKLGLKHFRYLRGYANVINKAKELQGSEMAIETSGHCALRENGWIDDGTFTAVKIIALLANSKGKGSLLDLISELEEMPFDEEFRVKATDGSLETTTAVFESVSKSLKEKCNVEDQWTLDEDNLEGVRVRLSSGGFFMIRQSLHDPVISLQVESGSEEYARPVALSPLFKLFSEHASVLDLSAIEK</sequence>
<keyword evidence="5" id="KW-0732">Signal</keyword>
<dbReference type="Pfam" id="PF02880">
    <property type="entry name" value="PGM_PMM_III"/>
    <property type="match status" value="1"/>
</dbReference>
<dbReference type="InterPro" id="IPR005845">
    <property type="entry name" value="A-D-PHexomutase_a/b/a-II"/>
</dbReference>
<feature type="domain" description="Alpha-D-phosphohexomutase alpha/beta/alpha" evidence="7">
    <location>
        <begin position="316"/>
        <end position="400"/>
    </location>
</feature>
<comment type="caution">
    <text evidence="9">The sequence shown here is derived from an EMBL/GenBank/DDBJ whole genome shotgun (WGS) entry which is preliminary data.</text>
</comment>
<evidence type="ECO:0000256" key="4">
    <source>
        <dbReference type="SAM" id="MobiDB-lite"/>
    </source>
</evidence>
<dbReference type="InterPro" id="IPR016055">
    <property type="entry name" value="A-D-PHexomutase_a/b/a-I/II/III"/>
</dbReference>
<reference evidence="9" key="1">
    <citation type="submission" date="2023-06" db="EMBL/GenBank/DDBJ databases">
        <title>Survivors Of The Sea: Transcriptome response of Skeletonema marinoi to long-term dormancy.</title>
        <authorList>
            <person name="Pinder M.I.M."/>
            <person name="Kourtchenko O."/>
            <person name="Robertson E.K."/>
            <person name="Larsson T."/>
            <person name="Maumus F."/>
            <person name="Osuna-Cruz C.M."/>
            <person name="Vancaester E."/>
            <person name="Stenow R."/>
            <person name="Vandepoele K."/>
            <person name="Ploug H."/>
            <person name="Bruchert V."/>
            <person name="Godhe A."/>
            <person name="Topel M."/>
        </authorList>
    </citation>
    <scope>NUCLEOTIDE SEQUENCE</scope>
    <source>
        <strain evidence="9">R05AC</strain>
    </source>
</reference>
<keyword evidence="3" id="KW-0597">Phosphoprotein</keyword>
<dbReference type="EC" id="5.4.2.10" evidence="9"/>
<dbReference type="InterPro" id="IPR050060">
    <property type="entry name" value="Phosphoglucosamine_mutase"/>
</dbReference>
<dbReference type="Gene3D" id="3.40.120.10">
    <property type="entry name" value="Alpha-D-Glucose-1,6-Bisphosphate, subunit A, domain 3"/>
    <property type="match status" value="3"/>
</dbReference>